<protein>
    <submittedName>
        <fullName evidence="4">Chemotaxis sensory transducer</fullName>
    </submittedName>
</protein>
<dbReference type="STRING" id="1009370.ALO_15102"/>
<dbReference type="Pfam" id="PF00015">
    <property type="entry name" value="MCPsignal"/>
    <property type="match status" value="1"/>
</dbReference>
<dbReference type="GO" id="GO:0016020">
    <property type="term" value="C:membrane"/>
    <property type="evidence" value="ECO:0007669"/>
    <property type="project" value="InterPro"/>
</dbReference>
<dbReference type="eggNOG" id="COG0840">
    <property type="taxonomic scope" value="Bacteria"/>
</dbReference>
<name>F7NLP6_9FIRM</name>
<dbReference type="SMART" id="SM00283">
    <property type="entry name" value="MA"/>
    <property type="match status" value="1"/>
</dbReference>
<evidence type="ECO:0000256" key="1">
    <source>
        <dbReference type="ARBA" id="ARBA00023224"/>
    </source>
</evidence>
<dbReference type="GO" id="GO:0007165">
    <property type="term" value="P:signal transduction"/>
    <property type="evidence" value="ECO:0007669"/>
    <property type="project" value="UniProtKB-KW"/>
</dbReference>
<dbReference type="AlphaFoldDB" id="F7NLP6"/>
<dbReference type="PROSITE" id="PS50111">
    <property type="entry name" value="CHEMOTAXIS_TRANSDUC_2"/>
    <property type="match status" value="1"/>
</dbReference>
<reference evidence="4 5" key="1">
    <citation type="journal article" date="2011" name="EMBO J.">
        <title>Structural diversity of bacterial flagellar motors.</title>
        <authorList>
            <person name="Chen S."/>
            <person name="Beeby M."/>
            <person name="Murphy G.E."/>
            <person name="Leadbetter J.R."/>
            <person name="Hendrixson D.R."/>
            <person name="Briegel A."/>
            <person name="Li Z."/>
            <person name="Shi J."/>
            <person name="Tocheva E.I."/>
            <person name="Muller A."/>
            <person name="Dobro M.J."/>
            <person name="Jensen G.J."/>
        </authorList>
    </citation>
    <scope>NUCLEOTIDE SEQUENCE [LARGE SCALE GENOMIC DNA]</scope>
    <source>
        <strain evidence="4 5">DSM 6540</strain>
    </source>
</reference>
<gene>
    <name evidence="4" type="ORF">ALO_15102</name>
</gene>
<dbReference type="Gene3D" id="1.10.287.950">
    <property type="entry name" value="Methyl-accepting chemotaxis protein"/>
    <property type="match status" value="1"/>
</dbReference>
<dbReference type="Proteomes" id="UP000003240">
    <property type="component" value="Unassembled WGS sequence"/>
</dbReference>
<evidence type="ECO:0000313" key="5">
    <source>
        <dbReference type="Proteomes" id="UP000003240"/>
    </source>
</evidence>
<evidence type="ECO:0000256" key="2">
    <source>
        <dbReference type="PROSITE-ProRule" id="PRU00284"/>
    </source>
</evidence>
<keyword evidence="5" id="KW-1185">Reference proteome</keyword>
<organism evidence="4 5">
    <name type="scientific">Acetonema longum DSM 6540</name>
    <dbReference type="NCBI Taxonomy" id="1009370"/>
    <lineage>
        <taxon>Bacteria</taxon>
        <taxon>Bacillati</taxon>
        <taxon>Bacillota</taxon>
        <taxon>Negativicutes</taxon>
        <taxon>Acetonemataceae</taxon>
        <taxon>Acetonema</taxon>
    </lineage>
</organism>
<dbReference type="EMBL" id="AFGF01000144">
    <property type="protein sequence ID" value="EGO62987.1"/>
    <property type="molecule type" value="Genomic_DNA"/>
</dbReference>
<dbReference type="InterPro" id="IPR004089">
    <property type="entry name" value="MCPsignal_dom"/>
</dbReference>
<evidence type="ECO:0000313" key="4">
    <source>
        <dbReference type="EMBL" id="EGO62987.1"/>
    </source>
</evidence>
<dbReference type="PANTHER" id="PTHR32089">
    <property type="entry name" value="METHYL-ACCEPTING CHEMOTAXIS PROTEIN MCPB"/>
    <property type="match status" value="1"/>
</dbReference>
<evidence type="ECO:0000259" key="3">
    <source>
        <dbReference type="PROSITE" id="PS50111"/>
    </source>
</evidence>
<feature type="domain" description="Methyl-accepting transducer" evidence="3">
    <location>
        <begin position="218"/>
        <end position="405"/>
    </location>
</feature>
<keyword evidence="1 2" id="KW-0807">Transducer</keyword>
<dbReference type="PANTHER" id="PTHR32089:SF112">
    <property type="entry name" value="LYSOZYME-LIKE PROTEIN-RELATED"/>
    <property type="match status" value="1"/>
</dbReference>
<sequence length="405" mass="44444">MIKGADNTMQRKSETILMCTVAGTEAAAQEFAAAARDVLGEGVIVDALTPQYITQNEKYELYLTMPSRVKELTAVVPEKRVMAFEVVPETGFFVAAAQIPRGETIYVFHNNQRGGEEIFIRPCQRYGITQVEFRVIAYQEMSQAEVARLVGTAKYIIGSEISVGSDGYLLSQHRAAIRNDALLIAARRILTTESAVQLMFRIVSIRHERMAASVIQRIQEQYQQIQEVTATTNIVTAKLEQGVSSFVAMRKGINAEITHIQQIGELTNKLSEANKSIENIVISIRSIADQTNLLALNAAIEAARAGEQGRSFAVVAQEVRKLAEESKTSTKMVIAVVDTIGQSIAKIIPAQKEISDTMKAYGERLATILNDFEDNGKAVQNILASMEEITQASDNLLEVAQGMIG</sequence>
<accession>F7NLP6</accession>
<comment type="caution">
    <text evidence="4">The sequence shown here is derived from an EMBL/GenBank/DDBJ whole genome shotgun (WGS) entry which is preliminary data.</text>
</comment>
<proteinExistence type="predicted"/>
<dbReference type="SUPFAM" id="SSF58104">
    <property type="entry name" value="Methyl-accepting chemotaxis protein (MCP) signaling domain"/>
    <property type="match status" value="1"/>
</dbReference>